<feature type="region of interest" description="Disordered" evidence="1">
    <location>
        <begin position="24"/>
        <end position="70"/>
    </location>
</feature>
<evidence type="ECO:0000313" key="3">
    <source>
        <dbReference type="Proteomes" id="UP000813444"/>
    </source>
</evidence>
<name>A0A8K0SK93_9HYPO</name>
<dbReference type="Proteomes" id="UP000813444">
    <property type="component" value="Unassembled WGS sequence"/>
</dbReference>
<dbReference type="EMBL" id="JAGPNK010000008">
    <property type="protein sequence ID" value="KAH7316672.1"/>
    <property type="molecule type" value="Genomic_DNA"/>
</dbReference>
<proteinExistence type="predicted"/>
<protein>
    <submittedName>
        <fullName evidence="2">Uncharacterized protein</fullName>
    </submittedName>
</protein>
<dbReference type="AlphaFoldDB" id="A0A8K0SK93"/>
<organism evidence="2 3">
    <name type="scientific">Stachybotrys elegans</name>
    <dbReference type="NCBI Taxonomy" id="80388"/>
    <lineage>
        <taxon>Eukaryota</taxon>
        <taxon>Fungi</taxon>
        <taxon>Dikarya</taxon>
        <taxon>Ascomycota</taxon>
        <taxon>Pezizomycotina</taxon>
        <taxon>Sordariomycetes</taxon>
        <taxon>Hypocreomycetidae</taxon>
        <taxon>Hypocreales</taxon>
        <taxon>Stachybotryaceae</taxon>
        <taxon>Stachybotrys</taxon>
    </lineage>
</organism>
<dbReference type="OrthoDB" id="27483at2759"/>
<gene>
    <name evidence="2" type="ORF">B0I35DRAFT_479501</name>
</gene>
<keyword evidence="3" id="KW-1185">Reference proteome</keyword>
<accession>A0A8K0SK93</accession>
<evidence type="ECO:0000256" key="1">
    <source>
        <dbReference type="SAM" id="MobiDB-lite"/>
    </source>
</evidence>
<reference evidence="2" key="1">
    <citation type="journal article" date="2021" name="Nat. Commun.">
        <title>Genetic determinants of endophytism in the Arabidopsis root mycobiome.</title>
        <authorList>
            <person name="Mesny F."/>
            <person name="Miyauchi S."/>
            <person name="Thiergart T."/>
            <person name="Pickel B."/>
            <person name="Atanasova L."/>
            <person name="Karlsson M."/>
            <person name="Huettel B."/>
            <person name="Barry K.W."/>
            <person name="Haridas S."/>
            <person name="Chen C."/>
            <person name="Bauer D."/>
            <person name="Andreopoulos W."/>
            <person name="Pangilinan J."/>
            <person name="LaButti K."/>
            <person name="Riley R."/>
            <person name="Lipzen A."/>
            <person name="Clum A."/>
            <person name="Drula E."/>
            <person name="Henrissat B."/>
            <person name="Kohler A."/>
            <person name="Grigoriev I.V."/>
            <person name="Martin F.M."/>
            <person name="Hacquard S."/>
        </authorList>
    </citation>
    <scope>NUCLEOTIDE SEQUENCE</scope>
    <source>
        <strain evidence="2">MPI-CAGE-CH-0235</strain>
    </source>
</reference>
<evidence type="ECO:0000313" key="2">
    <source>
        <dbReference type="EMBL" id="KAH7316672.1"/>
    </source>
</evidence>
<sequence>MGDALKQALSDKYNTLMALNLVRIGKSTTQAPDKAQPPSRPKRKNDEDADNTAPGRTSKRAPRGEEEMEG</sequence>
<comment type="caution">
    <text evidence="2">The sequence shown here is derived from an EMBL/GenBank/DDBJ whole genome shotgun (WGS) entry which is preliminary data.</text>
</comment>